<comment type="similarity">
    <text evidence="1">Belongs to the NmrA-type oxidoreductase family.</text>
</comment>
<dbReference type="RefSeq" id="WP_128218954.1">
    <property type="nucleotide sequence ID" value="NZ_RBZY01000085.1"/>
</dbReference>
<evidence type="ECO:0000256" key="2">
    <source>
        <dbReference type="ARBA" id="ARBA00022857"/>
    </source>
</evidence>
<proteinExistence type="inferred from homology"/>
<dbReference type="CDD" id="cd05251">
    <property type="entry name" value="NmrA_like_SDR_a"/>
    <property type="match status" value="1"/>
</dbReference>
<evidence type="ECO:0000313" key="4">
    <source>
        <dbReference type="EMBL" id="RWR15777.1"/>
    </source>
</evidence>
<dbReference type="InterPro" id="IPR008030">
    <property type="entry name" value="NmrA-like"/>
</dbReference>
<evidence type="ECO:0000313" key="5">
    <source>
        <dbReference type="Proteomes" id="UP000285970"/>
    </source>
</evidence>
<dbReference type="EMBL" id="RBZY01000085">
    <property type="protein sequence ID" value="RWR15777.1"/>
    <property type="molecule type" value="Genomic_DNA"/>
</dbReference>
<evidence type="ECO:0000256" key="1">
    <source>
        <dbReference type="ARBA" id="ARBA00006328"/>
    </source>
</evidence>
<name>A0A3S4LTW5_9MICO</name>
<keyword evidence="2" id="KW-0521">NADP</keyword>
<reference evidence="4 5" key="1">
    <citation type="journal article" date="2018" name="Front. Microbiol.">
        <title>Novel Insights Into Bacterial Dimethylsulfoniopropionate Catabolism in the East China Sea.</title>
        <authorList>
            <person name="Liu J."/>
            <person name="Liu J."/>
            <person name="Zhang S.H."/>
            <person name="Liang J."/>
            <person name="Lin H."/>
            <person name="Song D."/>
            <person name="Yang G.P."/>
            <person name="Todd J.D."/>
            <person name="Zhang X.H."/>
        </authorList>
    </citation>
    <scope>NUCLEOTIDE SEQUENCE [LARGE SCALE GENOMIC DNA]</scope>
    <source>
        <strain evidence="4 5">ZYFD042</strain>
    </source>
</reference>
<dbReference type="AlphaFoldDB" id="A0A3S4LTW5"/>
<dbReference type="SUPFAM" id="SSF51735">
    <property type="entry name" value="NAD(P)-binding Rossmann-fold domains"/>
    <property type="match status" value="1"/>
</dbReference>
<protein>
    <submittedName>
        <fullName evidence="4">NmrA/HSCARG family protein</fullName>
    </submittedName>
</protein>
<dbReference type="InterPro" id="IPR051164">
    <property type="entry name" value="NmrA-like_oxidored"/>
</dbReference>
<dbReference type="PANTHER" id="PTHR42748:SF7">
    <property type="entry name" value="NMRA LIKE REDOX SENSOR 1-RELATED"/>
    <property type="match status" value="1"/>
</dbReference>
<dbReference type="InterPro" id="IPR036291">
    <property type="entry name" value="NAD(P)-bd_dom_sf"/>
</dbReference>
<dbReference type="PANTHER" id="PTHR42748">
    <property type="entry name" value="NITROGEN METABOLITE REPRESSION PROTEIN NMRA FAMILY MEMBER"/>
    <property type="match status" value="1"/>
</dbReference>
<dbReference type="Pfam" id="PF05368">
    <property type="entry name" value="NmrA"/>
    <property type="match status" value="1"/>
</dbReference>
<accession>A0A3S4LTW5</accession>
<feature type="domain" description="NmrA-like" evidence="3">
    <location>
        <begin position="10"/>
        <end position="240"/>
    </location>
</feature>
<comment type="caution">
    <text evidence="4">The sequence shown here is derived from an EMBL/GenBank/DDBJ whole genome shotgun (WGS) entry which is preliminary data.</text>
</comment>
<dbReference type="Gene3D" id="3.90.25.10">
    <property type="entry name" value="UDP-galactose 4-epimerase, domain 1"/>
    <property type="match status" value="1"/>
</dbReference>
<evidence type="ECO:0000259" key="3">
    <source>
        <dbReference type="Pfam" id="PF05368"/>
    </source>
</evidence>
<organism evidence="4 5">
    <name type="scientific">Microbacterium enclense</name>
    <dbReference type="NCBI Taxonomy" id="993073"/>
    <lineage>
        <taxon>Bacteria</taxon>
        <taxon>Bacillati</taxon>
        <taxon>Actinomycetota</taxon>
        <taxon>Actinomycetes</taxon>
        <taxon>Micrococcales</taxon>
        <taxon>Microbacteriaceae</taxon>
        <taxon>Microbacterium</taxon>
    </lineage>
</organism>
<dbReference type="Gene3D" id="3.40.50.720">
    <property type="entry name" value="NAD(P)-binding Rossmann-like Domain"/>
    <property type="match status" value="1"/>
</dbReference>
<dbReference type="OrthoDB" id="9771302at2"/>
<dbReference type="Proteomes" id="UP000285970">
    <property type="component" value="Unassembled WGS sequence"/>
</dbReference>
<sequence length="288" mass="30819">MSESERFPFVVVGATGQQGGAVIDALLERGVPVRAVVRDRTAPASTALTRRGVTVSFGDQDDAASLVDAFRGAAALFVMTTYDQASGGTDAEARRGRTIAESAAAAGVPRVVYSSVGGAERHTGIPHFESKRRVEERLQELMPVTIVRPTFFMENLARALSGDEIVIRLPLPADIPLQMIAVRDIGVIAAEALLDPEVVPGGAIEIAGDQQTGDGIAAVMADVLGRPARFEALPLQVLEGDADRTAMFRWFINTPSYQADFDRTRRIDPDVRDLRSWLATTGTAEVSS</sequence>
<gene>
    <name evidence="4" type="ORF">D8Y23_15445</name>
</gene>